<evidence type="ECO:0000256" key="2">
    <source>
        <dbReference type="ARBA" id="ARBA00022801"/>
    </source>
</evidence>
<keyword evidence="2" id="KW-0378">Hydrolase</keyword>
<dbReference type="NCBIfam" id="NF045659">
    <property type="entry name" value="DiMArgaseDdahMtb"/>
    <property type="match status" value="1"/>
</dbReference>
<comment type="caution">
    <text evidence="3">The sequence shown here is derived from an EMBL/GenBank/DDBJ whole genome shotgun (WGS) entry which is preliminary data.</text>
</comment>
<dbReference type="InterPro" id="IPR033199">
    <property type="entry name" value="DDAH-like"/>
</dbReference>
<dbReference type="SUPFAM" id="SSF55909">
    <property type="entry name" value="Pentein"/>
    <property type="match status" value="1"/>
</dbReference>
<dbReference type="PANTHER" id="PTHR12737:SF9">
    <property type="entry name" value="DIMETHYLARGININASE"/>
    <property type="match status" value="1"/>
</dbReference>
<name>A0ABU5XGH6_9MYCO</name>
<comment type="similarity">
    <text evidence="1">Belongs to the DDAH family.</text>
</comment>
<accession>A0ABU5XGH6</accession>
<proteinExistence type="inferred from homology"/>
<organism evidence="3 4">
    <name type="scientific">[Mycobacterium] crassicus</name>
    <dbReference type="NCBI Taxonomy" id="2872309"/>
    <lineage>
        <taxon>Bacteria</taxon>
        <taxon>Bacillati</taxon>
        <taxon>Actinomycetota</taxon>
        <taxon>Actinomycetes</taxon>
        <taxon>Mycobacteriales</taxon>
        <taxon>Mycobacteriaceae</taxon>
        <taxon>Mycolicibacter</taxon>
    </lineage>
</organism>
<dbReference type="Proteomes" id="UP001299596">
    <property type="component" value="Unassembled WGS sequence"/>
</dbReference>
<keyword evidence="4" id="KW-1185">Reference proteome</keyword>
<reference evidence="3 4" key="1">
    <citation type="submission" date="2023-12" db="EMBL/GenBank/DDBJ databases">
        <title>Description of new species of Mycobacterium terrae complex isolated from sewage at the Sao Paulo Zoological Park Foundation in Brazil.</title>
        <authorList>
            <person name="Romagnoli C.L."/>
            <person name="Conceicao E.C."/>
            <person name="Machado E."/>
            <person name="Barreto L.B.P.F."/>
            <person name="Sharma A."/>
            <person name="Silva N.M."/>
            <person name="Marques L.E."/>
            <person name="Juliana M.A."/>
            <person name="Lourenco M.C.S."/>
            <person name="Digiampietri L.A."/>
            <person name="Suffys P.N."/>
            <person name="Viana-Niero C."/>
        </authorList>
    </citation>
    <scope>NUCLEOTIDE SEQUENCE [LARGE SCALE GENOMIC DNA]</scope>
    <source>
        <strain evidence="3 4">MYC098</strain>
    </source>
</reference>
<dbReference type="Gene3D" id="3.75.10.10">
    <property type="entry name" value="L-arginine/glycine Amidinotransferase, Chain A"/>
    <property type="match status" value="1"/>
</dbReference>
<gene>
    <name evidence="3" type="ORF">K6T79_10090</name>
</gene>
<evidence type="ECO:0000256" key="1">
    <source>
        <dbReference type="ARBA" id="ARBA00008532"/>
    </source>
</evidence>
<protein>
    <submittedName>
        <fullName evidence="3">Arginine deiminase family protein</fullName>
    </submittedName>
</protein>
<evidence type="ECO:0000313" key="4">
    <source>
        <dbReference type="Proteomes" id="UP001299596"/>
    </source>
</evidence>
<evidence type="ECO:0000313" key="3">
    <source>
        <dbReference type="EMBL" id="MEB3021397.1"/>
    </source>
</evidence>
<dbReference type="PANTHER" id="PTHR12737">
    <property type="entry name" value="DIMETHYLARGININE DIMETHYLAMINOHYDROLASE"/>
    <property type="match status" value="1"/>
</dbReference>
<sequence length="257" mass="27607">MTPPTFFTVRYVINPWMDTAVPVDTATAVAQWAVLRDTFRRLGHAVDEIAPVPGLPDMVYAANAALIVNDTAVIARFRHHQRAGESWAYARWLRAHGYTTVCTDHIQEGQGDLMLVGSMVLAGNGFRTAPQAPAEIARLVRLPVVGLELTDPRFYHLDTALAVLDDTTIAYYPAAFTAEARATLTELFPDAIVVAGADAHVLGLNAVSDGLHVIHPAPATGFADQLHRAGFVPIGLDLSELLKGGGAAKCCTLEVYP</sequence>
<dbReference type="EMBL" id="JAYJJR010000005">
    <property type="protein sequence ID" value="MEB3021397.1"/>
    <property type="molecule type" value="Genomic_DNA"/>
</dbReference>